<comment type="similarity">
    <text evidence="2 16">Belongs to the class-I pyridine nucleotide-disulfide oxidoreductase family.</text>
</comment>
<dbReference type="PANTHER" id="PTHR22912">
    <property type="entry name" value="DISULFIDE OXIDOREDUCTASE"/>
    <property type="match status" value="1"/>
</dbReference>
<keyword evidence="5" id="KW-0963">Cytoplasm</keyword>
<evidence type="ECO:0000256" key="12">
    <source>
        <dbReference type="ARBA" id="ARBA00049187"/>
    </source>
</evidence>
<evidence type="ECO:0000256" key="9">
    <source>
        <dbReference type="ARBA" id="ARBA00023027"/>
    </source>
</evidence>
<feature type="disulfide bond" description="Redox-active" evidence="15">
    <location>
        <begin position="49"/>
        <end position="54"/>
    </location>
</feature>
<feature type="binding site" evidence="14">
    <location>
        <position position="122"/>
    </location>
    <ligand>
        <name>FAD</name>
        <dbReference type="ChEBI" id="CHEBI:57692"/>
    </ligand>
</feature>
<comment type="subcellular location">
    <subcellularLocation>
        <location evidence="1">Cytoplasm</location>
    </subcellularLocation>
</comment>
<evidence type="ECO:0000313" key="20">
    <source>
        <dbReference type="Proteomes" id="UP000199771"/>
    </source>
</evidence>
<evidence type="ECO:0000259" key="17">
    <source>
        <dbReference type="Pfam" id="PF02852"/>
    </source>
</evidence>
<feature type="domain" description="Pyridine nucleotide-disulphide oxidoreductase dimerisation" evidence="17">
    <location>
        <begin position="353"/>
        <end position="461"/>
    </location>
</feature>
<dbReference type="InterPro" id="IPR012999">
    <property type="entry name" value="Pyr_OxRdtase_I_AS"/>
</dbReference>
<dbReference type="PIRSF" id="PIRSF000350">
    <property type="entry name" value="Mercury_reductase_MerA"/>
    <property type="match status" value="1"/>
</dbReference>
<dbReference type="InterPro" id="IPR004099">
    <property type="entry name" value="Pyr_nucl-diS_OxRdtase_dimer"/>
</dbReference>
<dbReference type="GO" id="GO:0050660">
    <property type="term" value="F:flavin adenine dinucleotide binding"/>
    <property type="evidence" value="ECO:0007669"/>
    <property type="project" value="InterPro"/>
</dbReference>
<evidence type="ECO:0000256" key="11">
    <source>
        <dbReference type="ARBA" id="ARBA00023284"/>
    </source>
</evidence>
<feature type="binding site" evidence="14">
    <location>
        <begin position="325"/>
        <end position="328"/>
    </location>
    <ligand>
        <name>FAD</name>
        <dbReference type="ChEBI" id="CHEBI:57692"/>
    </ligand>
</feature>
<evidence type="ECO:0000256" key="13">
    <source>
        <dbReference type="PIRSR" id="PIRSR000350-2"/>
    </source>
</evidence>
<dbReference type="Gene3D" id="3.50.50.60">
    <property type="entry name" value="FAD/NAD(P)-binding domain"/>
    <property type="match status" value="2"/>
</dbReference>
<dbReference type="PRINTS" id="PR00368">
    <property type="entry name" value="FADPNR"/>
</dbReference>
<feature type="binding site" evidence="14">
    <location>
        <position position="58"/>
    </location>
    <ligand>
        <name>FAD</name>
        <dbReference type="ChEBI" id="CHEBI:57692"/>
    </ligand>
</feature>
<comment type="catalytic activity">
    <reaction evidence="12 16">
        <text>N(6)-[(R)-dihydrolipoyl]-L-lysyl-[protein] + NAD(+) = N(6)-[(R)-lipoyl]-L-lysyl-[protein] + NADH + H(+)</text>
        <dbReference type="Rhea" id="RHEA:15045"/>
        <dbReference type="Rhea" id="RHEA-COMP:10474"/>
        <dbReference type="Rhea" id="RHEA-COMP:10475"/>
        <dbReference type="ChEBI" id="CHEBI:15378"/>
        <dbReference type="ChEBI" id="CHEBI:57540"/>
        <dbReference type="ChEBI" id="CHEBI:57945"/>
        <dbReference type="ChEBI" id="CHEBI:83099"/>
        <dbReference type="ChEBI" id="CHEBI:83100"/>
        <dbReference type="EC" id="1.8.1.4"/>
    </reaction>
</comment>
<evidence type="ECO:0000256" key="7">
    <source>
        <dbReference type="ARBA" id="ARBA00022827"/>
    </source>
</evidence>
<evidence type="ECO:0000256" key="10">
    <source>
        <dbReference type="ARBA" id="ARBA00023157"/>
    </source>
</evidence>
<dbReference type="GO" id="GO:0006103">
    <property type="term" value="P:2-oxoglutarate metabolic process"/>
    <property type="evidence" value="ECO:0007669"/>
    <property type="project" value="TreeGrafter"/>
</dbReference>
<dbReference type="RefSeq" id="WP_091531207.1">
    <property type="nucleotide sequence ID" value="NZ_FOOC01000002.1"/>
</dbReference>
<feature type="binding site" evidence="14">
    <location>
        <position position="211"/>
    </location>
    <ligand>
        <name>NAD(+)</name>
        <dbReference type="ChEBI" id="CHEBI:57540"/>
    </ligand>
</feature>
<evidence type="ECO:0000256" key="4">
    <source>
        <dbReference type="ARBA" id="ARBA00016961"/>
    </source>
</evidence>
<evidence type="ECO:0000256" key="3">
    <source>
        <dbReference type="ARBA" id="ARBA00012608"/>
    </source>
</evidence>
<dbReference type="InterPro" id="IPR016156">
    <property type="entry name" value="FAD/NAD-linked_Rdtase_dimer_sf"/>
</dbReference>
<dbReference type="FunFam" id="3.30.390.30:FF:000001">
    <property type="entry name" value="Dihydrolipoyl dehydrogenase"/>
    <property type="match status" value="1"/>
</dbReference>
<keyword evidence="11 16" id="KW-0676">Redox-active center</keyword>
<organism evidence="19 20">
    <name type="scientific">Fontimonas thermophila</name>
    <dbReference type="NCBI Taxonomy" id="1076937"/>
    <lineage>
        <taxon>Bacteria</taxon>
        <taxon>Pseudomonadati</taxon>
        <taxon>Pseudomonadota</taxon>
        <taxon>Gammaproteobacteria</taxon>
        <taxon>Nevskiales</taxon>
        <taxon>Nevskiaceae</taxon>
        <taxon>Fontimonas</taxon>
    </lineage>
</organism>
<dbReference type="Proteomes" id="UP000199771">
    <property type="component" value="Unassembled WGS sequence"/>
</dbReference>
<name>A0A1I2HPE4_9GAMM</name>
<evidence type="ECO:0000256" key="1">
    <source>
        <dbReference type="ARBA" id="ARBA00004496"/>
    </source>
</evidence>
<proteinExistence type="inferred from homology"/>
<evidence type="ECO:0000256" key="2">
    <source>
        <dbReference type="ARBA" id="ARBA00007532"/>
    </source>
</evidence>
<dbReference type="PANTHER" id="PTHR22912:SF224">
    <property type="entry name" value="DIHYDROLIPOYL DEHYDROGENASE"/>
    <property type="match status" value="1"/>
</dbReference>
<dbReference type="Pfam" id="PF07992">
    <property type="entry name" value="Pyr_redox_2"/>
    <property type="match status" value="1"/>
</dbReference>
<keyword evidence="14" id="KW-0547">Nucleotide-binding</keyword>
<evidence type="ECO:0000313" key="19">
    <source>
        <dbReference type="EMBL" id="SFF32014.1"/>
    </source>
</evidence>
<evidence type="ECO:0000256" key="14">
    <source>
        <dbReference type="PIRSR" id="PIRSR000350-3"/>
    </source>
</evidence>
<feature type="binding site" evidence="14">
    <location>
        <begin position="151"/>
        <end position="153"/>
    </location>
    <ligand>
        <name>FAD</name>
        <dbReference type="ChEBI" id="CHEBI:57692"/>
    </ligand>
</feature>
<dbReference type="InterPro" id="IPR023753">
    <property type="entry name" value="FAD/NAD-binding_dom"/>
</dbReference>
<dbReference type="InterPro" id="IPR001100">
    <property type="entry name" value="Pyr_nuc-diS_OxRdtase"/>
</dbReference>
<keyword evidence="8 16" id="KW-0560">Oxidoreductase</keyword>
<dbReference type="Gene3D" id="3.30.390.30">
    <property type="match status" value="1"/>
</dbReference>
<dbReference type="SUPFAM" id="SSF55424">
    <property type="entry name" value="FAD/NAD-linked reductases, dimerisation (C-terminal) domain"/>
    <property type="match status" value="1"/>
</dbReference>
<dbReference type="PRINTS" id="PR00411">
    <property type="entry name" value="PNDRDTASEI"/>
</dbReference>
<feature type="binding site" evidence="14">
    <location>
        <position position="319"/>
    </location>
    <ligand>
        <name>FAD</name>
        <dbReference type="ChEBI" id="CHEBI:57692"/>
    </ligand>
</feature>
<dbReference type="EMBL" id="FOOC01000002">
    <property type="protein sequence ID" value="SFF32014.1"/>
    <property type="molecule type" value="Genomic_DNA"/>
</dbReference>
<keyword evidence="9 14" id="KW-0520">NAD</keyword>
<dbReference type="InterPro" id="IPR050151">
    <property type="entry name" value="Class-I_Pyr_Nuc-Dis_Oxidored"/>
</dbReference>
<keyword evidence="20" id="KW-1185">Reference proteome</keyword>
<dbReference type="PROSITE" id="PS00076">
    <property type="entry name" value="PYRIDINE_REDOX_1"/>
    <property type="match status" value="1"/>
</dbReference>
<evidence type="ECO:0000256" key="16">
    <source>
        <dbReference type="RuleBase" id="RU003692"/>
    </source>
</evidence>
<keyword evidence="6 16" id="KW-0285">Flavoprotein</keyword>
<dbReference type="InterPro" id="IPR006258">
    <property type="entry name" value="Lipoamide_DH"/>
</dbReference>
<evidence type="ECO:0000259" key="18">
    <source>
        <dbReference type="Pfam" id="PF07992"/>
    </source>
</evidence>
<dbReference type="GO" id="GO:0004148">
    <property type="term" value="F:dihydrolipoyl dehydrogenase (NADH) activity"/>
    <property type="evidence" value="ECO:0007669"/>
    <property type="project" value="UniProtKB-EC"/>
</dbReference>
<reference evidence="19 20" key="1">
    <citation type="submission" date="2016-10" db="EMBL/GenBank/DDBJ databases">
        <authorList>
            <person name="de Groot N.N."/>
        </authorList>
    </citation>
    <scope>NUCLEOTIDE SEQUENCE [LARGE SCALE GENOMIC DNA]</scope>
    <source>
        <strain evidence="19 20">DSM 23609</strain>
    </source>
</reference>
<sequence>MSNEYDVVVIGGGPAGYPCAIRASQLGFKTACIDAWLNKDNTPAFGGTCLNAGCIPSKALLESSELYYRMRHEAAAHGIGSGTLTLDLAKMQQRKQSVSRQLTGGIKTLFAANKVTGLHGTGRLLGEGRVEFKAHDGATEVLKARHIVVATGSEPVNLKIAPFDGERIVDSWGALDFTEVPETLGIIGAGVIGVELGSVWSRLGARTVILEALPNFLPMVDAQIAREALRHLTKQGLDIRLGAKVLSAKNNGKDVTVEYELNGERSSERFEKLIVAVGRRPYTKGAGLEQIGVQLDERGFVKVDAHYRTNVPGVYAIGDVIGGAMLAHKGIEEGVALAEQLAGHHTQVNYNAVPSVVYTAPEIGWVGLSEEQARAKGHEVKTGLGPFAANGRAKAMEQAAGSIKVIADAKTDRILGVHMVGPYVSELLAEAVLALEFAATCEDIALTMHGHPTLSENFHEAVLLVDGRAVHAVNKPKK</sequence>
<accession>A0A1I2HPE4</accession>
<evidence type="ECO:0000256" key="8">
    <source>
        <dbReference type="ARBA" id="ARBA00023002"/>
    </source>
</evidence>
<keyword evidence="10" id="KW-1015">Disulfide bond</keyword>
<evidence type="ECO:0000256" key="15">
    <source>
        <dbReference type="PIRSR" id="PIRSR000350-4"/>
    </source>
</evidence>
<comment type="cofactor">
    <cofactor evidence="14 16">
        <name>FAD</name>
        <dbReference type="ChEBI" id="CHEBI:57692"/>
    </cofactor>
    <text evidence="14 16">Binds 1 FAD per subunit.</text>
</comment>
<dbReference type="SUPFAM" id="SSF51905">
    <property type="entry name" value="FAD/NAD(P)-binding domain"/>
    <property type="match status" value="1"/>
</dbReference>
<dbReference type="AlphaFoldDB" id="A0A1I2HPE4"/>
<dbReference type="InterPro" id="IPR036188">
    <property type="entry name" value="FAD/NAD-bd_sf"/>
</dbReference>
<evidence type="ECO:0000256" key="6">
    <source>
        <dbReference type="ARBA" id="ARBA00022630"/>
    </source>
</evidence>
<feature type="binding site" evidence="14">
    <location>
        <begin position="188"/>
        <end position="195"/>
    </location>
    <ligand>
        <name>NAD(+)</name>
        <dbReference type="ChEBI" id="CHEBI:57540"/>
    </ligand>
</feature>
<feature type="active site" description="Proton acceptor" evidence="13">
    <location>
        <position position="451"/>
    </location>
</feature>
<dbReference type="EC" id="1.8.1.4" evidence="3 16"/>
<dbReference type="STRING" id="1076937.SAMN04488120_102140"/>
<protein>
    <recommendedName>
        <fullName evidence="4 16">Dihydrolipoyl dehydrogenase</fullName>
        <ecNumber evidence="3 16">1.8.1.4</ecNumber>
    </recommendedName>
</protein>
<keyword evidence="7 14" id="KW-0274">FAD</keyword>
<dbReference type="NCBIfam" id="TIGR01350">
    <property type="entry name" value="lipoamide_DH"/>
    <property type="match status" value="1"/>
</dbReference>
<feature type="domain" description="FAD/NAD(P)-binding" evidence="18">
    <location>
        <begin position="5"/>
        <end position="334"/>
    </location>
</feature>
<feature type="binding site" evidence="14">
    <location>
        <position position="278"/>
    </location>
    <ligand>
        <name>NAD(+)</name>
        <dbReference type="ChEBI" id="CHEBI:57540"/>
    </ligand>
</feature>
<gene>
    <name evidence="19" type="ORF">SAMN04488120_102140</name>
</gene>
<comment type="miscellaneous">
    <text evidence="16">The active site is a redox-active disulfide bond.</text>
</comment>
<dbReference type="GO" id="GO:0005737">
    <property type="term" value="C:cytoplasm"/>
    <property type="evidence" value="ECO:0007669"/>
    <property type="project" value="UniProtKB-SubCell"/>
</dbReference>
<dbReference type="OrthoDB" id="9800167at2"/>
<evidence type="ECO:0000256" key="5">
    <source>
        <dbReference type="ARBA" id="ARBA00022490"/>
    </source>
</evidence>
<dbReference type="Pfam" id="PF02852">
    <property type="entry name" value="Pyr_redox_dim"/>
    <property type="match status" value="1"/>
</dbReference>